<sequence>MRQVLVGSDARCLFAVSRLSDPGLRGAGPVLSAVPAERARGRRAALSFATIAVVLGLPLWWKTTETYRAALPYADIDELGQQPVRLVVPMAVVFGPGSVPRDLPRPLPFRDVQEMEISVLEQGIAGVLLFLRLAELRAHFALSQSETGIGVIFPTLPVLPSSPEADAALHPLQDTTMGSLTMYVVPETSSLLPQGINVYVGKHRSALVRAGGSLAALQARLREVTQVMSFTASSIAAALSDRVPSGQLSPDARRYLKSSLGYEITFSLLNPDPKSHTVDWDIEGAVNRYVKPVLDKLSLVANFSVDSQILYYAVLGVTPRYDKESSSFLLSAHSLPHVINPVEARLGSSAASLYPVLNFLLYVPERSHSPLYIQDKDGAPVSTNAFHSPRWGGIMVVAPHSQLVTLLALRLLFGLSREEVPPEFLLENPGNEGLADWELDHLLWAHTVENIATVSTTLTSLAQLLDKIGNIVIKDDVASEVYRAVASVQSAVTKLSLGHLHAAFQASKEAVTSSERAFFDPSLLHLLYFPDDQKFAIYIPLFLPMAVPILLSLAKIVRETRLRKKEPTKMD</sequence>
<name>A0A8C3UD72_CATUS</name>
<keyword evidence="5 10" id="KW-0812">Transmembrane</keyword>
<protein>
    <submittedName>
        <fullName evidence="11">Phosphatidylinositol glycan anchor biosynthesis class S</fullName>
    </submittedName>
</protein>
<keyword evidence="9" id="KW-0325">Glycoprotein</keyword>
<dbReference type="PANTHER" id="PTHR21072:SF13">
    <property type="entry name" value="GPI TRANSAMIDASE COMPONENT PIG-S"/>
    <property type="match status" value="1"/>
</dbReference>
<dbReference type="GO" id="GO:0016255">
    <property type="term" value="P:attachment of GPI anchor to protein"/>
    <property type="evidence" value="ECO:0007669"/>
    <property type="project" value="InterPro"/>
</dbReference>
<keyword evidence="4" id="KW-0337">GPI-anchor biosynthesis</keyword>
<dbReference type="GO" id="GO:0042765">
    <property type="term" value="C:GPI-anchor transamidase complex"/>
    <property type="evidence" value="ECO:0007669"/>
    <property type="project" value="InterPro"/>
</dbReference>
<evidence type="ECO:0000256" key="9">
    <source>
        <dbReference type="ARBA" id="ARBA00023180"/>
    </source>
</evidence>
<evidence type="ECO:0000256" key="10">
    <source>
        <dbReference type="SAM" id="Phobius"/>
    </source>
</evidence>
<dbReference type="GO" id="GO:0006506">
    <property type="term" value="P:GPI anchor biosynthetic process"/>
    <property type="evidence" value="ECO:0007669"/>
    <property type="project" value="UniProtKB-UniPathway"/>
</dbReference>
<feature type="transmembrane region" description="Helical" evidence="10">
    <location>
        <begin position="535"/>
        <end position="557"/>
    </location>
</feature>
<dbReference type="InterPro" id="IPR019540">
    <property type="entry name" value="PtdIno-glycan_biosynth_class_S"/>
</dbReference>
<evidence type="ECO:0000313" key="11">
    <source>
        <dbReference type="Ensembl" id="ENSCUSP00005011572.1"/>
    </source>
</evidence>
<evidence type="ECO:0000256" key="4">
    <source>
        <dbReference type="ARBA" id="ARBA00022502"/>
    </source>
</evidence>
<evidence type="ECO:0000256" key="2">
    <source>
        <dbReference type="ARBA" id="ARBA00004687"/>
    </source>
</evidence>
<feature type="transmembrane region" description="Helical" evidence="10">
    <location>
        <begin position="44"/>
        <end position="61"/>
    </location>
</feature>
<dbReference type="Proteomes" id="UP000694563">
    <property type="component" value="Chromosome 22"/>
</dbReference>
<reference evidence="11" key="3">
    <citation type="submission" date="2025-09" db="UniProtKB">
        <authorList>
            <consortium name="Ensembl"/>
        </authorList>
    </citation>
    <scope>IDENTIFICATION</scope>
</reference>
<evidence type="ECO:0000256" key="7">
    <source>
        <dbReference type="ARBA" id="ARBA00022989"/>
    </source>
</evidence>
<evidence type="ECO:0000256" key="5">
    <source>
        <dbReference type="ARBA" id="ARBA00022692"/>
    </source>
</evidence>
<dbReference type="AlphaFoldDB" id="A0A8C3UD72"/>
<keyword evidence="8 10" id="KW-0472">Membrane</keyword>
<evidence type="ECO:0000256" key="3">
    <source>
        <dbReference type="ARBA" id="ARBA00005316"/>
    </source>
</evidence>
<comment type="subcellular location">
    <subcellularLocation>
        <location evidence="1">Endoplasmic reticulum membrane</location>
        <topology evidence="1">Multi-pass membrane protein</topology>
    </subcellularLocation>
</comment>
<dbReference type="Pfam" id="PF10510">
    <property type="entry name" value="PIG-S"/>
    <property type="match status" value="1"/>
</dbReference>
<evidence type="ECO:0000256" key="6">
    <source>
        <dbReference type="ARBA" id="ARBA00022824"/>
    </source>
</evidence>
<dbReference type="UniPathway" id="UPA00196"/>
<keyword evidence="7 10" id="KW-1133">Transmembrane helix</keyword>
<evidence type="ECO:0000256" key="8">
    <source>
        <dbReference type="ARBA" id="ARBA00023136"/>
    </source>
</evidence>
<comment type="similarity">
    <text evidence="3">Belongs to the PIGS family.</text>
</comment>
<organism evidence="11 12">
    <name type="scientific">Catharus ustulatus</name>
    <name type="common">Russet-backed thrush</name>
    <name type="synonym">Hylocichla ustulatus</name>
    <dbReference type="NCBI Taxonomy" id="91951"/>
    <lineage>
        <taxon>Eukaryota</taxon>
        <taxon>Metazoa</taxon>
        <taxon>Chordata</taxon>
        <taxon>Craniata</taxon>
        <taxon>Vertebrata</taxon>
        <taxon>Euteleostomi</taxon>
        <taxon>Archelosauria</taxon>
        <taxon>Archosauria</taxon>
        <taxon>Dinosauria</taxon>
        <taxon>Saurischia</taxon>
        <taxon>Theropoda</taxon>
        <taxon>Coelurosauria</taxon>
        <taxon>Aves</taxon>
        <taxon>Neognathae</taxon>
        <taxon>Neoaves</taxon>
        <taxon>Telluraves</taxon>
        <taxon>Australaves</taxon>
        <taxon>Passeriformes</taxon>
        <taxon>Turdidae</taxon>
        <taxon>Catharus</taxon>
    </lineage>
</organism>
<keyword evidence="12" id="KW-1185">Reference proteome</keyword>
<keyword evidence="6" id="KW-0256">Endoplasmic reticulum</keyword>
<dbReference type="Ensembl" id="ENSCUST00005012052.1">
    <property type="protein sequence ID" value="ENSCUSP00005011572.1"/>
    <property type="gene ID" value="ENSCUSG00005007437.1"/>
</dbReference>
<reference evidence="11" key="2">
    <citation type="submission" date="2025-08" db="UniProtKB">
        <authorList>
            <consortium name="Ensembl"/>
        </authorList>
    </citation>
    <scope>IDENTIFICATION</scope>
</reference>
<evidence type="ECO:0000313" key="12">
    <source>
        <dbReference type="Proteomes" id="UP000694563"/>
    </source>
</evidence>
<evidence type="ECO:0000256" key="1">
    <source>
        <dbReference type="ARBA" id="ARBA00004477"/>
    </source>
</evidence>
<dbReference type="PANTHER" id="PTHR21072">
    <property type="entry name" value="GPI TRANSAMIDASE COMPONENT PIG-S"/>
    <property type="match status" value="1"/>
</dbReference>
<comment type="pathway">
    <text evidence="2">Glycolipid biosynthesis; glycosylphosphatidylinositol-anchor biosynthesis.</text>
</comment>
<accession>A0A8C3UD72</accession>
<proteinExistence type="inferred from homology"/>
<reference evidence="11" key="1">
    <citation type="submission" date="2020-10" db="EMBL/GenBank/DDBJ databases">
        <title>Catharus ustulatus (Swainson's thrush) genome, bCatUst1, primary haplotype v2.</title>
        <authorList>
            <person name="Delmore K."/>
            <person name="Vafadar M."/>
            <person name="Formenti G."/>
            <person name="Chow W."/>
            <person name="Pelan S."/>
            <person name="Howe K."/>
            <person name="Rhie A."/>
            <person name="Mountcastle J."/>
            <person name="Haase B."/>
            <person name="Fedrigo O."/>
            <person name="Jarvis E.D."/>
        </authorList>
    </citation>
    <scope>NUCLEOTIDE SEQUENCE [LARGE SCALE GENOMIC DNA]</scope>
</reference>